<evidence type="ECO:0000259" key="1">
    <source>
        <dbReference type="Pfam" id="PF08818"/>
    </source>
</evidence>
<dbReference type="EMBL" id="FOXH01000001">
    <property type="protein sequence ID" value="SFP17137.1"/>
    <property type="molecule type" value="Genomic_DNA"/>
</dbReference>
<dbReference type="InterPro" id="IPR014922">
    <property type="entry name" value="YdhG-like"/>
</dbReference>
<feature type="domain" description="YdhG-like" evidence="1">
    <location>
        <begin position="25"/>
        <end position="115"/>
    </location>
</feature>
<protein>
    <submittedName>
        <fullName evidence="2">Uncharacterized conserved protein YdhG, YjbR/CyaY-like superfamily, DUF1801 family</fullName>
    </submittedName>
</protein>
<dbReference type="SUPFAM" id="SSF159888">
    <property type="entry name" value="YdhG-like"/>
    <property type="match status" value="1"/>
</dbReference>
<sequence>MDTAGNIKYSTVEEYFSAFPKQVADLLEELRKIIQQTAPDAQELISYNMPAFKLNGMLVYYAAYKHHIGFYPTSSGIRVFEDDLKDYKTSKGAIQFPIEKGIPSDLVKRIVEFRVQENQEKALLKKAGKK</sequence>
<dbReference type="Gene3D" id="3.90.1150.200">
    <property type="match status" value="1"/>
</dbReference>
<dbReference type="AlphaFoldDB" id="A0A1I5N604"/>
<dbReference type="RefSeq" id="WP_092011870.1">
    <property type="nucleotide sequence ID" value="NZ_FOXH01000001.1"/>
</dbReference>
<dbReference type="OrthoDB" id="115213at2"/>
<evidence type="ECO:0000313" key="2">
    <source>
        <dbReference type="EMBL" id="SFP17137.1"/>
    </source>
</evidence>
<reference evidence="2 3" key="1">
    <citation type="submission" date="2016-10" db="EMBL/GenBank/DDBJ databases">
        <authorList>
            <person name="de Groot N.N."/>
        </authorList>
    </citation>
    <scope>NUCLEOTIDE SEQUENCE [LARGE SCALE GENOMIC DNA]</scope>
    <source>
        <strain evidence="3">E92,LMG 26720,CCM 7988</strain>
    </source>
</reference>
<accession>A0A1I5N604</accession>
<gene>
    <name evidence="2" type="ORF">SAMN04515674_101617</name>
</gene>
<dbReference type="Proteomes" id="UP000199306">
    <property type="component" value="Unassembled WGS sequence"/>
</dbReference>
<dbReference type="Pfam" id="PF08818">
    <property type="entry name" value="DUF1801"/>
    <property type="match status" value="1"/>
</dbReference>
<proteinExistence type="predicted"/>
<evidence type="ECO:0000313" key="3">
    <source>
        <dbReference type="Proteomes" id="UP000199306"/>
    </source>
</evidence>
<keyword evidence="3" id="KW-1185">Reference proteome</keyword>
<organism evidence="2 3">
    <name type="scientific">Pseudarcicella hirudinis</name>
    <dbReference type="NCBI Taxonomy" id="1079859"/>
    <lineage>
        <taxon>Bacteria</taxon>
        <taxon>Pseudomonadati</taxon>
        <taxon>Bacteroidota</taxon>
        <taxon>Cytophagia</taxon>
        <taxon>Cytophagales</taxon>
        <taxon>Flectobacillaceae</taxon>
        <taxon>Pseudarcicella</taxon>
    </lineage>
</organism>
<dbReference type="STRING" id="1079859.SAMN04515674_101617"/>
<name>A0A1I5N604_9BACT</name>